<accession>A0A7R9VDG9</accession>
<proteinExistence type="predicted"/>
<feature type="chain" id="PRO_5031043718" description="RanBP2-type domain-containing protein" evidence="1">
    <location>
        <begin position="25"/>
        <end position="868"/>
    </location>
</feature>
<feature type="signal peptide" evidence="1">
    <location>
        <begin position="1"/>
        <end position="24"/>
    </location>
</feature>
<protein>
    <recommendedName>
        <fullName evidence="3">RanBP2-type domain-containing protein</fullName>
    </recommendedName>
</protein>
<gene>
    <name evidence="2" type="ORF">CEUR00632_LOCUS10837</name>
</gene>
<keyword evidence="1" id="KW-0732">Signal</keyword>
<evidence type="ECO:0008006" key="3">
    <source>
        <dbReference type="Google" id="ProtNLM"/>
    </source>
</evidence>
<organism evidence="2">
    <name type="scientific">Chlamydomonas euryale</name>
    <dbReference type="NCBI Taxonomy" id="1486919"/>
    <lineage>
        <taxon>Eukaryota</taxon>
        <taxon>Viridiplantae</taxon>
        <taxon>Chlorophyta</taxon>
        <taxon>core chlorophytes</taxon>
        <taxon>Chlorophyceae</taxon>
        <taxon>CS clade</taxon>
        <taxon>Chlamydomonadales</taxon>
        <taxon>Chlamydomonadaceae</taxon>
        <taxon>Chlamydomonas</taxon>
    </lineage>
</organism>
<evidence type="ECO:0000313" key="2">
    <source>
        <dbReference type="EMBL" id="CAD8291204.1"/>
    </source>
</evidence>
<evidence type="ECO:0000256" key="1">
    <source>
        <dbReference type="SAM" id="SignalP"/>
    </source>
</evidence>
<name>A0A7R9VDG9_9CHLO</name>
<sequence>MTRDAAAAAALLLLLAAFAAPALAGDRQLMQGTTALEAMQQQCKPQAGGSLTEQGCKDCMANVDVSGYSDSKWACGPALCQKPAVWNNDMISDSFGSTDTDNCTACVSSRKTSACMICFENIPRKDGSGLGYEEEGDTPQTLPTAAAVTDARFHCWDVCATIPVGVAQQGMEANYVWACAQCSNLPADSDEYADCMECISSTWAEPGPIGILNKYEAAELAADPSKRRLNDFGACASKWNATFWVNRGVINPGGIYEQCVLPPKAPFTLDDVELSPAACVTCMDNTMDFTSEDAEFKQNENTSKAYACAQVCRDPSLIDTEAEATACSACVGDVDVFDAYGCQNCFKEFPDEAGASQPACLDCVRKNPYKGAVGSYNWACSQCAEIENADVRALCQQCILSPALDALSEEGLSDDFVTDPNVGFNDAYYAGLDSYLQNSSWVGSASELICSCVDMAKASLWGEVPGGVLSDWFTADCPNCTAYQKSCYRRKNITLASISPEDVGVLQIEIVDLDNPTVASDSAAHGFSIPQGYRLVKCDEVASFVPDLIAADADGCLLEGGVYDSAGTCDSTATVASCAYVTNASGWHLLHVDDNVYGSEVEETVADECSDCITEFETNDALPGLFSQGCLDYCMDEYLIHTTEQSENCFTCLYTKGALGTGKNNIAGCEACMSAINSFDASEYADVTAAREECFECLYAESEFATKDWECLRCAALSGDAKAACYQCVNSGTIDPGACVDGATRGWIFFSVLGECLDFPTLQTALADADSEQVYGSLGVFGTREECAEKAFMYNTLFGISNGGECFYFTSNFEFLESVLEGATGTAGTCDEACDDVAYANGLCGERGWGYEPTWAAVRGREAVAAVV</sequence>
<dbReference type="AlphaFoldDB" id="A0A7R9VDG9"/>
<reference evidence="2" key="1">
    <citation type="submission" date="2021-01" db="EMBL/GenBank/DDBJ databases">
        <authorList>
            <person name="Corre E."/>
            <person name="Pelletier E."/>
            <person name="Niang G."/>
            <person name="Scheremetjew M."/>
            <person name="Finn R."/>
            <person name="Kale V."/>
            <person name="Holt S."/>
            <person name="Cochrane G."/>
            <person name="Meng A."/>
            <person name="Brown T."/>
            <person name="Cohen L."/>
        </authorList>
    </citation>
    <scope>NUCLEOTIDE SEQUENCE</scope>
    <source>
        <strain evidence="2">CCMP219</strain>
    </source>
</reference>
<dbReference type="EMBL" id="HBEC01023680">
    <property type="protein sequence ID" value="CAD8291204.1"/>
    <property type="molecule type" value="Transcribed_RNA"/>
</dbReference>